<sequence>MADPTHVKQYLAHWFQLGKRVIVDNGRKALLPSPIFSGDRYSIEFEDCWREVLDPANGDCYLEGTEQTIQDLLSPSWDVHPCARCELPVPMKVAGYLAMVCPCHDLENWPNLDLPCPQLPANNRQHLDRIRQRLQERVGDG</sequence>
<dbReference type="Proteomes" id="UP001328733">
    <property type="component" value="Unassembled WGS sequence"/>
</dbReference>
<evidence type="ECO:0000313" key="1">
    <source>
        <dbReference type="EMBL" id="MEG3435526.1"/>
    </source>
</evidence>
<reference evidence="1 2" key="1">
    <citation type="submission" date="2024-01" db="EMBL/GenBank/DDBJ databases">
        <title>Genomic insights into the taxonomy and metabolism of the cyanobacterium Pannus brasiliensis CCIBt3594.</title>
        <authorList>
            <person name="Machado M."/>
            <person name="Botero N.B."/>
            <person name="Andreote A.P.D."/>
            <person name="Feitosa A.M.T."/>
            <person name="Popin R."/>
            <person name="Sivonen K."/>
            <person name="Fiore M.F."/>
        </authorList>
    </citation>
    <scope>NUCLEOTIDE SEQUENCE [LARGE SCALE GENOMIC DNA]</scope>
    <source>
        <strain evidence="1 2">CCIBt3594</strain>
    </source>
</reference>
<protein>
    <submittedName>
        <fullName evidence="1">Uncharacterized protein</fullName>
    </submittedName>
</protein>
<dbReference type="AlphaFoldDB" id="A0AAW9QPL7"/>
<proteinExistence type="predicted"/>
<dbReference type="RefSeq" id="WP_332862976.1">
    <property type="nucleotide sequence ID" value="NZ_JBAFSM010000001.1"/>
</dbReference>
<name>A0AAW9QPL7_9CHRO</name>
<evidence type="ECO:0000313" key="2">
    <source>
        <dbReference type="Proteomes" id="UP001328733"/>
    </source>
</evidence>
<organism evidence="1 2">
    <name type="scientific">Pannus brasiliensis CCIBt3594</name>
    <dbReference type="NCBI Taxonomy" id="1427578"/>
    <lineage>
        <taxon>Bacteria</taxon>
        <taxon>Bacillati</taxon>
        <taxon>Cyanobacteriota</taxon>
        <taxon>Cyanophyceae</taxon>
        <taxon>Oscillatoriophycideae</taxon>
        <taxon>Chroococcales</taxon>
        <taxon>Microcystaceae</taxon>
        <taxon>Pannus</taxon>
    </lineage>
</organism>
<gene>
    <name evidence="1" type="ORF">V0288_00195</name>
</gene>
<dbReference type="EMBL" id="JBAFSM010000001">
    <property type="protein sequence ID" value="MEG3435526.1"/>
    <property type="molecule type" value="Genomic_DNA"/>
</dbReference>
<keyword evidence="2" id="KW-1185">Reference proteome</keyword>
<accession>A0AAW9QPL7</accession>
<comment type="caution">
    <text evidence="1">The sequence shown here is derived from an EMBL/GenBank/DDBJ whole genome shotgun (WGS) entry which is preliminary data.</text>
</comment>